<dbReference type="PROSITE" id="PS00941">
    <property type="entry name" value="CARBOXYLESTERASE_B_2"/>
    <property type="match status" value="1"/>
</dbReference>
<dbReference type="InterPro" id="IPR029058">
    <property type="entry name" value="AB_hydrolase_fold"/>
</dbReference>
<sequence>MIMWLRRKILLVFLCLFVLFVTSVFADTESKIVPKFTLESGVTYLGLFDVKTNTEAFLGVPFAEPPIGDLRWLPPKSIQDTEEIKLAKNFAPACFQGTHITDWYKDVAEGFGGNPDEILAPEVSEDCLYLNIWRPAKLKEREKIPVIIYIHGGSNKGGWSYEPNYIGRELAKHGIVVVTIAYRLGVFGYFSHPNLTHSNFGLLDQIQAIKWINDNADRLNIDKSRIVVMGESAGANSIDFLVSSPLSKNLFTRIIHQSGGSSITGRAKRSEHLLLGERLGIKVSEGSEIDPIEKLKNLPAKEILTISSAIYDGHIFEPVVDMQSVIEPIRETIIKNELGRIDVLIGSNNDEWLMYMDGKQDIDDWLNQEAKFKNHKAIKEILATEQTDIRKIDLSRTAKYYVCPSLELADELSDQGGNAWFYNFTRQRAGELGSKMGAYHGAELPYVFNTHDSWLPTKEMDVALTDEIQKYWINFVKYGDPNGENLVLWPRFTKKTRSVLYIGDRYSTGSHYSEPLCEFF</sequence>
<dbReference type="EMBL" id="SHBO01000010">
    <property type="protein sequence ID" value="RZO07649.1"/>
    <property type="molecule type" value="Genomic_DNA"/>
</dbReference>
<dbReference type="InterPro" id="IPR019819">
    <property type="entry name" value="Carboxylesterase_B_CS"/>
</dbReference>
<comment type="caution">
    <text evidence="3">The sequence shown here is derived from an EMBL/GenBank/DDBJ whole genome shotgun (WGS) entry which is preliminary data.</text>
</comment>
<protein>
    <submittedName>
        <fullName evidence="3">Carboxylesterase</fullName>
    </submittedName>
</protein>
<reference evidence="3 4" key="1">
    <citation type="submission" date="2019-02" db="EMBL/GenBank/DDBJ databases">
        <title>Prokaryotic population dynamics and viral predation in marine succession experiment using metagenomics: the confinement effect.</title>
        <authorList>
            <person name="Haro-Moreno J.M."/>
            <person name="Rodriguez-Valera F."/>
            <person name="Lopez-Perez M."/>
        </authorList>
    </citation>
    <scope>NUCLEOTIDE SEQUENCE [LARGE SCALE GENOMIC DNA]</scope>
    <source>
        <strain evidence="3">MED-G169</strain>
    </source>
</reference>
<accession>A0A520LN44</accession>
<proteinExistence type="predicted"/>
<evidence type="ECO:0000313" key="3">
    <source>
        <dbReference type="EMBL" id="RZO07649.1"/>
    </source>
</evidence>
<feature type="domain" description="Carboxylesterase type B" evidence="2">
    <location>
        <begin position="51"/>
        <end position="519"/>
    </location>
</feature>
<dbReference type="InterPro" id="IPR050654">
    <property type="entry name" value="AChE-related_enzymes"/>
</dbReference>
<evidence type="ECO:0000313" key="4">
    <source>
        <dbReference type="Proteomes" id="UP000318148"/>
    </source>
</evidence>
<dbReference type="PANTHER" id="PTHR43918">
    <property type="entry name" value="ACETYLCHOLINESTERASE"/>
    <property type="match status" value="1"/>
</dbReference>
<dbReference type="Gene3D" id="3.40.50.1820">
    <property type="entry name" value="alpha/beta hydrolase"/>
    <property type="match status" value="1"/>
</dbReference>
<dbReference type="AlphaFoldDB" id="A0A520LN44"/>
<evidence type="ECO:0000256" key="1">
    <source>
        <dbReference type="ARBA" id="ARBA00022801"/>
    </source>
</evidence>
<dbReference type="PANTHER" id="PTHR43918:SF4">
    <property type="entry name" value="CARBOXYLIC ESTER HYDROLASE"/>
    <property type="match status" value="1"/>
</dbReference>
<keyword evidence="1" id="KW-0378">Hydrolase</keyword>
<dbReference type="InterPro" id="IPR002018">
    <property type="entry name" value="CarbesteraseB"/>
</dbReference>
<dbReference type="Pfam" id="PF00135">
    <property type="entry name" value="COesterase"/>
    <property type="match status" value="1"/>
</dbReference>
<name>A0A520LN44_9GAMM</name>
<organism evidence="3 4">
    <name type="scientific">SAR92 clade bacterium</name>
    <dbReference type="NCBI Taxonomy" id="2315479"/>
    <lineage>
        <taxon>Bacteria</taxon>
        <taxon>Pseudomonadati</taxon>
        <taxon>Pseudomonadota</taxon>
        <taxon>Gammaproteobacteria</taxon>
        <taxon>Cellvibrionales</taxon>
        <taxon>Porticoccaceae</taxon>
        <taxon>SAR92 clade</taxon>
    </lineage>
</organism>
<dbReference type="GO" id="GO:0052689">
    <property type="term" value="F:carboxylic ester hydrolase activity"/>
    <property type="evidence" value="ECO:0007669"/>
    <property type="project" value="TreeGrafter"/>
</dbReference>
<evidence type="ECO:0000259" key="2">
    <source>
        <dbReference type="Pfam" id="PF00135"/>
    </source>
</evidence>
<dbReference type="Proteomes" id="UP000318148">
    <property type="component" value="Unassembled WGS sequence"/>
</dbReference>
<dbReference type="SUPFAM" id="SSF53474">
    <property type="entry name" value="alpha/beta-Hydrolases"/>
    <property type="match status" value="1"/>
</dbReference>
<gene>
    <name evidence="3" type="ORF">EVB02_01410</name>
</gene>